<accession>S4NT55</accession>
<dbReference type="AlphaFoldDB" id="S4NT55"/>
<protein>
    <submittedName>
        <fullName evidence="1">Uncharacterized protein</fullName>
    </submittedName>
</protein>
<dbReference type="EMBL" id="GAIX01012311">
    <property type="protein sequence ID" value="JAA80249.1"/>
    <property type="molecule type" value="Transcribed_RNA"/>
</dbReference>
<reference evidence="1" key="2">
    <citation type="submission" date="2013-05" db="EMBL/GenBank/DDBJ databases">
        <authorList>
            <person name="Carter J.-M."/>
            <person name="Baker S.C."/>
            <person name="Pink R."/>
            <person name="Carter D.R.F."/>
            <person name="Collins A."/>
            <person name="Tomlin J."/>
            <person name="Gibbs M."/>
            <person name="Breuker C.J."/>
        </authorList>
    </citation>
    <scope>NUCLEOTIDE SEQUENCE</scope>
    <source>
        <tissue evidence="1">Ovary</tissue>
    </source>
</reference>
<evidence type="ECO:0000313" key="1">
    <source>
        <dbReference type="EMBL" id="JAA80249.1"/>
    </source>
</evidence>
<proteinExistence type="predicted"/>
<name>S4NT55_9NEOP</name>
<organism evidence="1">
    <name type="scientific">Pararge aegeria</name>
    <name type="common">speckled wood butterfly</name>
    <dbReference type="NCBI Taxonomy" id="116150"/>
    <lineage>
        <taxon>Eukaryota</taxon>
        <taxon>Metazoa</taxon>
        <taxon>Ecdysozoa</taxon>
        <taxon>Arthropoda</taxon>
        <taxon>Hexapoda</taxon>
        <taxon>Insecta</taxon>
        <taxon>Pterygota</taxon>
        <taxon>Neoptera</taxon>
        <taxon>Endopterygota</taxon>
        <taxon>Lepidoptera</taxon>
        <taxon>Glossata</taxon>
        <taxon>Ditrysia</taxon>
        <taxon>Papilionoidea</taxon>
        <taxon>Nymphalidae</taxon>
        <taxon>Satyrinae</taxon>
        <taxon>Satyrini</taxon>
        <taxon>Parargina</taxon>
        <taxon>Pararge</taxon>
    </lineage>
</organism>
<sequence>MRTCVYLFVAYVRVNNCTDLEETNRVNWHPGDGHRILFWNNHYRNYKNISYQLLLDIIVSVSGTSHIFCGC</sequence>
<reference evidence="1" key="1">
    <citation type="journal article" date="2013" name="BMC Genomics">
        <title>Unscrambling butterfly oogenesis.</title>
        <authorList>
            <person name="Carter J.M."/>
            <person name="Baker S.C."/>
            <person name="Pink R."/>
            <person name="Carter D.R."/>
            <person name="Collins A."/>
            <person name="Tomlin J."/>
            <person name="Gibbs M."/>
            <person name="Breuker C.J."/>
        </authorList>
    </citation>
    <scope>NUCLEOTIDE SEQUENCE</scope>
    <source>
        <tissue evidence="1">Ovary</tissue>
    </source>
</reference>